<comment type="caution">
    <text evidence="2">The sequence shown here is derived from an EMBL/GenBank/DDBJ whole genome shotgun (WGS) entry which is preliminary data.</text>
</comment>
<dbReference type="OrthoDB" id="423454at2759"/>
<keyword evidence="5" id="KW-1185">Reference proteome</keyword>
<dbReference type="EMBL" id="CAMXCT020000580">
    <property type="protein sequence ID" value="CAL1134108.1"/>
    <property type="molecule type" value="Genomic_DNA"/>
</dbReference>
<evidence type="ECO:0000256" key="1">
    <source>
        <dbReference type="SAM" id="MobiDB-lite"/>
    </source>
</evidence>
<reference evidence="2" key="1">
    <citation type="submission" date="2022-10" db="EMBL/GenBank/DDBJ databases">
        <authorList>
            <person name="Chen Y."/>
            <person name="Dougan E. K."/>
            <person name="Chan C."/>
            <person name="Rhodes N."/>
            <person name="Thang M."/>
        </authorList>
    </citation>
    <scope>NUCLEOTIDE SEQUENCE</scope>
</reference>
<protein>
    <submittedName>
        <fullName evidence="4">Proline/betaine transporter</fullName>
    </submittedName>
</protein>
<sequence length="2291" mass="256238">MPGRWVGGKGSIAAPTKDLILEGKAYTDDGDPRGTVLVRVKRIYAPGALGRFFLGDYISASDKEYRSWTETKKGRVTTVDGSYHLCKTSPGECVATGQHSITVHLGQWRVWKEAELLAGQAPEGYNREAKGLITRYLKQGDDAAGKPADSGLPWSRQGVLDLKKKRERSPDEKPASPKEKEPKDRDRAAKVTKITELEKKLKELKKELREEDEPEKAGKRKQPASAKDRGRSKKKVKPFDKGGLGTGDTNEMGADWGSVEESSEKGSSDESMSDTSSKRSKRKKRHCRTESESDQKKKKGHKAAEVCSAVSGPAGNPTPGEDGAGNKVRGGDKRNRTKDEGGPTVRRQLLPDNTGALVEGQVDSPNATGNASGGRDPGLPSGRGSHAADIQAQRLKALEQSVQDANSWKKAKFLELVAEDTGMTDKGEEHMMSKELELEEKFKGKPQATSRWEEGHTANKGKEGKGSGKVKGRGKWKTPAQEAVDKKGAEPALCEEEENSSQVIPGQTHNSELLRSALEGQIRFSQMGTVMVDLMSQLRTPLGKFWKAFDSHAAAQGEPAAHNEVLPISLTAIQGCRQWREGLKDWLLLICGAFNYQYCSGFSSPKYLRHRRDLSSKQMFLLENHLKPAIERLLEKDTIVPSPDEIREELGRHGHNYDGTTYVVMEELDFEKVVECWPTRDQAAVAPLEDFLKGDTLAHLKAPMQSILPPEEWPKDIPKSYVRASDETWRKLVEEGYRRGLFQACPEAEVLTDPTGRKILNGAGAVQKLKGDRCLQRFISIFCPLNSVSKKITGDEDTLPYVGQVNLLFVPEEAEVVIDSEDMASAFNLFEMPIGWRGLFCYEKQVPAHALGLEGDAPTYVSLRTVPMGWISAVGIVQAAIRHLAFEEAGLPLEAEVQKWMELPAGDRLLLYLDSVDQLRIVSKPLAKLCAGENSEEHTRFKEACIRKGLPTNAAKSLAGSLKGSLQGGELRSEEGVFMLQETRMKWDVGMAAYLLSQANWNPREVASTIGRLVFAAAFRRPLLAVMDELFQFVRHWKEGKPTATQVDELVSMLALLPLAFTNVRACVYGKLSATDASPTGAGSCIAGQLKRPRDVPNPKQLACGQCRGDMTELMASGEDVECPLHCGTRLCSMECFLEHRSSCENAAKPLPLFSERWSGEQSPLTKAMLQEGFNVARPFDVKVSPLMDIFSQSGRAIWDDLDAQDADVEHHAPDCKSFSRARGRPFCIDGQWYKGPPALRDERHVMGFPNVRGQAAVQVRHGNRMALRSIKRCTERHHQGRIFSLEHPWRSFIWYMTATTELAALPGVYMATFSNCCFGGHRQKWTALLTNSRALFEALHKPECEHGLVHDYQPYFDDQGTLRFPTEDEAEYPPGLVEAYARAIKADFQQNQQWPEDEPFRVSQLAAELEKYGRFQDEELRLKVAARVFEMEQGLVAGQENKARYHLLRNGHYRGTDIRFAVEHLAQREMVPYPAYRWLWRDTLTFRWKQEAHINELETQALIAHVRRLLREDEVKQVRLMIVVDSQVLFYAIGKGRSPSKRLNRLMRRLTALQLMGDLYVLPIWTLRSYKKALLGFFQWLDDEDLPIPAKATHLDDLLARYLEHLWLDDINITYAGHTLSALRRFYPPLRYKIPTARQFFTNWKSVHVPRQAVPMPANVALALAGVAVSIQEEALGLLILLGFTAFLRTGEITALRPQQIQVNIHLGQIILALPATKTSKNKDESVAVNDPLLARFTLHVLATASGPTLANLTPNQFRLKCLDWEGARMVKAWLAEAVGSQRESQRLRTGSVVEQIELDGDRLHYKLLEGSGPLQGWVSINSGGRELLQRTVRRRSSGAVPGSCTKEFLRKAASQVAQMDILAVALNVAPTVQTGPRFRVTKVCNETLLEIAPSETAVSLEDFWPSDCSLDSNRQHYLYWAIVCSSSCDTWTMALALTLKELSDYGIILTHESRPVTNIVVLNTPTMDVGDLLPTAVELLEPESGARVSMFSTPASQLALKLLGPEVQERLGWGVSPTFTEELRDNFVERFGETSLTETVPHWWIAAIVQGVYGAYMVHIDLCGPAYGTFCRSRGFTLPGKELTLDSFITPCYLMTPYHRQQTFMVHPETMDYVPNDAKFTSVQEIRHLRCFYQGHPGYVTATPLPSFVDGEKTTSWLRLRSPSEDALDTVQSWKDGLQSIASFFRAQIFKTLEPGTYVEVDDSCENETFKGRLGKVLPDANGEEYLLQLNGLAEPARVHPMELKLYPRYVQYLTLAEMGELVALQLALQPDQRYMPSELIGYLKRELR</sequence>
<name>A0A9P1FLQ0_9DINO</name>
<gene>
    <name evidence="2" type="ORF">C1SCF055_LOCUS8592</name>
</gene>
<evidence type="ECO:0000313" key="5">
    <source>
        <dbReference type="Proteomes" id="UP001152797"/>
    </source>
</evidence>
<feature type="compositionally biased region" description="Basic and acidic residues" evidence="1">
    <location>
        <begin position="451"/>
        <end position="466"/>
    </location>
</feature>
<reference evidence="3" key="2">
    <citation type="submission" date="2024-04" db="EMBL/GenBank/DDBJ databases">
        <authorList>
            <person name="Chen Y."/>
            <person name="Shah S."/>
            <person name="Dougan E. K."/>
            <person name="Thang M."/>
            <person name="Chan C."/>
        </authorList>
    </citation>
    <scope>NUCLEOTIDE SEQUENCE [LARGE SCALE GENOMIC DNA]</scope>
</reference>
<feature type="region of interest" description="Disordered" evidence="1">
    <location>
        <begin position="141"/>
        <end position="401"/>
    </location>
</feature>
<feature type="region of interest" description="Disordered" evidence="1">
    <location>
        <begin position="440"/>
        <end position="489"/>
    </location>
</feature>
<evidence type="ECO:0000313" key="4">
    <source>
        <dbReference type="EMBL" id="CAL4768045.1"/>
    </source>
</evidence>
<proteinExistence type="predicted"/>
<evidence type="ECO:0000313" key="3">
    <source>
        <dbReference type="EMBL" id="CAL1134108.1"/>
    </source>
</evidence>
<evidence type="ECO:0000313" key="2">
    <source>
        <dbReference type="EMBL" id="CAI3980733.1"/>
    </source>
</evidence>
<feature type="compositionally biased region" description="Basic residues" evidence="1">
    <location>
        <begin position="278"/>
        <end position="287"/>
    </location>
</feature>
<dbReference type="EMBL" id="CAMXCT030000580">
    <property type="protein sequence ID" value="CAL4768045.1"/>
    <property type="molecule type" value="Genomic_DNA"/>
</dbReference>
<organism evidence="2">
    <name type="scientific">Cladocopium goreaui</name>
    <dbReference type="NCBI Taxonomy" id="2562237"/>
    <lineage>
        <taxon>Eukaryota</taxon>
        <taxon>Sar</taxon>
        <taxon>Alveolata</taxon>
        <taxon>Dinophyceae</taxon>
        <taxon>Suessiales</taxon>
        <taxon>Symbiodiniaceae</taxon>
        <taxon>Cladocopium</taxon>
    </lineage>
</organism>
<dbReference type="Proteomes" id="UP001152797">
    <property type="component" value="Unassembled WGS sequence"/>
</dbReference>
<accession>A0A9P1FLQ0</accession>
<feature type="compositionally biased region" description="Basic and acidic residues" evidence="1">
    <location>
        <begin position="329"/>
        <end position="341"/>
    </location>
</feature>
<dbReference type="EMBL" id="CAMXCT010000580">
    <property type="protein sequence ID" value="CAI3980733.1"/>
    <property type="molecule type" value="Genomic_DNA"/>
</dbReference>
<feature type="compositionally biased region" description="Basic and acidic residues" evidence="1">
    <location>
        <begin position="161"/>
        <end position="209"/>
    </location>
</feature>